<dbReference type="Proteomes" id="UP000217838">
    <property type="component" value="Unassembled WGS sequence"/>
</dbReference>
<dbReference type="AlphaFoldDB" id="A0A2A4YK49"/>
<accession>A0A2A4YK49</accession>
<evidence type="ECO:0000313" key="3">
    <source>
        <dbReference type="Proteomes" id="UP000217838"/>
    </source>
</evidence>
<reference evidence="3" key="1">
    <citation type="submission" date="2017-08" db="EMBL/GenBank/DDBJ databases">
        <title>A dynamic microbial community with high functional redundancy inhabits the cold, oxic subseafloor aquifer.</title>
        <authorList>
            <person name="Tully B.J."/>
            <person name="Wheat C.G."/>
            <person name="Glazer B.T."/>
            <person name="Huber J.A."/>
        </authorList>
    </citation>
    <scope>NUCLEOTIDE SEQUENCE [LARGE SCALE GENOMIC DNA]</scope>
</reference>
<name>A0A2A4YK49_UNCAE</name>
<gene>
    <name evidence="2" type="ORF">COB11_03065</name>
</gene>
<organism evidence="2 3">
    <name type="scientific">Aerophobetes bacterium</name>
    <dbReference type="NCBI Taxonomy" id="2030807"/>
    <lineage>
        <taxon>Bacteria</taxon>
        <taxon>Candidatus Aerophobota</taxon>
    </lineage>
</organism>
<protein>
    <submittedName>
        <fullName evidence="2">Uncharacterized protein</fullName>
    </submittedName>
</protein>
<evidence type="ECO:0000256" key="1">
    <source>
        <dbReference type="SAM" id="MobiDB-lite"/>
    </source>
</evidence>
<feature type="region of interest" description="Disordered" evidence="1">
    <location>
        <begin position="81"/>
        <end position="104"/>
    </location>
</feature>
<dbReference type="EMBL" id="NVUU01000029">
    <property type="protein sequence ID" value="PCI95071.1"/>
    <property type="molecule type" value="Genomic_DNA"/>
</dbReference>
<sequence length="104" mass="12115">MGKIDGDDAKVPTYKQEFHRGVDLFDKSFQEYMKTKEPHKKAKFKDVMNKALDVMNKSAKECLNNEQKKLNEEVHKDYDAYLKSPNKESTEKLEKDVGDLKDSI</sequence>
<comment type="caution">
    <text evidence="2">The sequence shown here is derived from an EMBL/GenBank/DDBJ whole genome shotgun (WGS) entry which is preliminary data.</text>
</comment>
<proteinExistence type="predicted"/>
<evidence type="ECO:0000313" key="2">
    <source>
        <dbReference type="EMBL" id="PCI95071.1"/>
    </source>
</evidence>